<feature type="transmembrane region" description="Helical" evidence="7">
    <location>
        <begin position="133"/>
        <end position="158"/>
    </location>
</feature>
<dbReference type="GO" id="GO:0022857">
    <property type="term" value="F:transmembrane transporter activity"/>
    <property type="evidence" value="ECO:0007669"/>
    <property type="project" value="TreeGrafter"/>
</dbReference>
<dbReference type="PIRSF" id="PIRSF006066">
    <property type="entry name" value="HI0050"/>
    <property type="match status" value="1"/>
</dbReference>
<dbReference type="STRING" id="1499966.U14_04585"/>
<dbReference type="AlphaFoldDB" id="A0A0S6W0S7"/>
<evidence type="ECO:0000256" key="1">
    <source>
        <dbReference type="ARBA" id="ARBA00004429"/>
    </source>
</evidence>
<keyword evidence="2" id="KW-1003">Cell membrane</keyword>
<feature type="domain" description="TRAP C4-dicarboxylate transport system permease DctM subunit" evidence="8">
    <location>
        <begin position="8"/>
        <end position="416"/>
    </location>
</feature>
<feature type="transmembrane region" description="Helical" evidence="7">
    <location>
        <begin position="44"/>
        <end position="68"/>
    </location>
</feature>
<keyword evidence="4 7" id="KW-0812">Transmembrane</keyword>
<dbReference type="InterPro" id="IPR004681">
    <property type="entry name" value="TRAP_DctM"/>
</dbReference>
<feature type="transmembrane region" description="Helical" evidence="7">
    <location>
        <begin position="216"/>
        <end position="234"/>
    </location>
</feature>
<evidence type="ECO:0000313" key="9">
    <source>
        <dbReference type="EMBL" id="GAK53320.1"/>
    </source>
</evidence>
<comment type="subcellular location">
    <subcellularLocation>
        <location evidence="1">Cell inner membrane</location>
        <topology evidence="1">Multi-pass membrane protein</topology>
    </subcellularLocation>
</comment>
<dbReference type="HOGENOM" id="CLU_019824_4_1_0"/>
<gene>
    <name evidence="9" type="ORF">U14_04585</name>
</gene>
<feature type="transmembrane region" description="Helical" evidence="7">
    <location>
        <begin position="312"/>
        <end position="343"/>
    </location>
</feature>
<evidence type="ECO:0000256" key="6">
    <source>
        <dbReference type="ARBA" id="ARBA00023136"/>
    </source>
</evidence>
<dbReference type="NCBIfam" id="TIGR00786">
    <property type="entry name" value="dctM"/>
    <property type="match status" value="1"/>
</dbReference>
<feature type="transmembrane region" description="Helical" evidence="7">
    <location>
        <begin position="396"/>
        <end position="420"/>
    </location>
</feature>
<keyword evidence="3" id="KW-0997">Cell inner membrane</keyword>
<name>A0A0S6W0S7_9BACT</name>
<feature type="transmembrane region" description="Helical" evidence="7">
    <location>
        <begin position="109"/>
        <end position="126"/>
    </location>
</feature>
<keyword evidence="5 7" id="KW-1133">Transmembrane helix</keyword>
<evidence type="ECO:0000256" key="4">
    <source>
        <dbReference type="ARBA" id="ARBA00022692"/>
    </source>
</evidence>
<evidence type="ECO:0000256" key="5">
    <source>
        <dbReference type="ARBA" id="ARBA00022989"/>
    </source>
</evidence>
<organism evidence="9 10">
    <name type="scientific">Candidatus Moduliflexus flocculans</name>
    <dbReference type="NCBI Taxonomy" id="1499966"/>
    <lineage>
        <taxon>Bacteria</taxon>
        <taxon>Candidatus Moduliflexota</taxon>
        <taxon>Candidatus Moduliflexia</taxon>
        <taxon>Candidatus Moduliflexales</taxon>
        <taxon>Candidatus Moduliflexaceae</taxon>
    </lineage>
</organism>
<evidence type="ECO:0000313" key="10">
    <source>
        <dbReference type="Proteomes" id="UP000030700"/>
    </source>
</evidence>
<dbReference type="PANTHER" id="PTHR33362">
    <property type="entry name" value="SIALIC ACID TRAP TRANSPORTER PERMEASE PROTEIN SIAT-RELATED"/>
    <property type="match status" value="1"/>
</dbReference>
<dbReference type="Pfam" id="PF06808">
    <property type="entry name" value="DctM"/>
    <property type="match status" value="1"/>
</dbReference>
<feature type="transmembrane region" description="Helical" evidence="7">
    <location>
        <begin position="277"/>
        <end position="306"/>
    </location>
</feature>
<keyword evidence="10" id="KW-1185">Reference proteome</keyword>
<feature type="transmembrane region" description="Helical" evidence="7">
    <location>
        <begin position="170"/>
        <end position="191"/>
    </location>
</feature>
<reference evidence="9 10" key="1">
    <citation type="journal article" date="2015" name="PeerJ">
        <title>First genomic representation of candidate bacterial phylum KSB3 points to enhanced environmental sensing as a trigger of wastewater bulking.</title>
        <authorList>
            <person name="Sekiguchi Y."/>
            <person name="Ohashi A."/>
            <person name="Parks D.H."/>
            <person name="Yamauchi T."/>
            <person name="Tyson G.W."/>
            <person name="Hugenholtz P."/>
        </authorList>
    </citation>
    <scope>NUCLEOTIDE SEQUENCE [LARGE SCALE GENOMIC DNA]</scope>
</reference>
<sequence length="429" mass="45299">METALILSVFMLLLLLGVPIGTVLGVSAVITVIAFNQGIGMLGVNFVSGIASFPLLAIPFFVLAGTIMEKARLAAKIARLLELIVGRSVGGLAVVAVLTAMFWGAISGSGPATTAAIGLILIAPMVRHGYSKYFAAAIVATSSDLSIIIPPSIAFIIYGNITGQSVGTLFVAGIIPGIVMGLLVALMAYLISRKRGYRGLEERGSLKEILIATKEAIWALLSPVIILGGIYAGVFTPTEAAVVAVFYSLFVAVFIYRSVTWRDLVQTLVDSCVTSSVIMFIVVFAGIFSWTASVIGVVDMIANLIINISPNAIVMIILVDILLLILGMFLDAISILYLVMPILLPVLATFQIDPIWFGVIFITALAIGQATPPVGVNLFTAANLVDGNLDSVAKEAIWFVVIETVGLIIISLIPQLSLYLPINAGLYTP</sequence>
<dbReference type="Proteomes" id="UP000030700">
    <property type="component" value="Unassembled WGS sequence"/>
</dbReference>
<feature type="transmembrane region" description="Helical" evidence="7">
    <location>
        <begin position="355"/>
        <end position="376"/>
    </location>
</feature>
<dbReference type="EMBL" id="DF820459">
    <property type="protein sequence ID" value="GAK53320.1"/>
    <property type="molecule type" value="Genomic_DNA"/>
</dbReference>
<feature type="transmembrane region" description="Helical" evidence="7">
    <location>
        <begin position="240"/>
        <end position="256"/>
    </location>
</feature>
<accession>A0A0S6W0S7</accession>
<keyword evidence="6 7" id="KW-0472">Membrane</keyword>
<evidence type="ECO:0000259" key="8">
    <source>
        <dbReference type="Pfam" id="PF06808"/>
    </source>
</evidence>
<evidence type="ECO:0000256" key="3">
    <source>
        <dbReference type="ARBA" id="ARBA00022519"/>
    </source>
</evidence>
<protein>
    <submittedName>
        <fullName evidence="9">DctM10 protein</fullName>
    </submittedName>
</protein>
<feature type="transmembrane region" description="Helical" evidence="7">
    <location>
        <begin position="80"/>
        <end position="103"/>
    </location>
</feature>
<evidence type="ECO:0000256" key="2">
    <source>
        <dbReference type="ARBA" id="ARBA00022475"/>
    </source>
</evidence>
<evidence type="ECO:0000256" key="7">
    <source>
        <dbReference type="SAM" id="Phobius"/>
    </source>
</evidence>
<dbReference type="InterPro" id="IPR010656">
    <property type="entry name" value="DctM"/>
</dbReference>
<proteinExistence type="predicted"/>
<dbReference type="GO" id="GO:0005886">
    <property type="term" value="C:plasma membrane"/>
    <property type="evidence" value="ECO:0007669"/>
    <property type="project" value="UniProtKB-SubCell"/>
</dbReference>